<dbReference type="InterPro" id="IPR023213">
    <property type="entry name" value="CAT-like_dom_sf"/>
</dbReference>
<proteinExistence type="predicted"/>
<reference evidence="2 3" key="1">
    <citation type="journal article" date="2024" name="Curr. Microbiol.">
        <title>Luteibacter sahnii sp. nov., A Novel Yellow-Colored Xanthomonadin Pigment Producing Probiotic Bacterium from Healthy Rice Seed Microbiome.</title>
        <authorList>
            <person name="Jaiswal G."/>
            <person name="Rana R."/>
            <person name="Nayak P.K."/>
            <person name="Chouhan R."/>
            <person name="Gandhi S.G."/>
            <person name="Patel H.K."/>
            <person name="Patil P.B."/>
        </authorList>
    </citation>
    <scope>NUCLEOTIDE SEQUENCE [LARGE SCALE GENOMIC DNA]</scope>
    <source>
        <strain evidence="2 3">PPL201</strain>
    </source>
</reference>
<feature type="non-terminal residue" evidence="2">
    <location>
        <position position="1"/>
    </location>
</feature>
<dbReference type="Gene3D" id="3.30.559.30">
    <property type="entry name" value="Nonribosomal peptide synthetase, condensation domain"/>
    <property type="match status" value="1"/>
</dbReference>
<feature type="non-terminal residue" evidence="2">
    <location>
        <position position="169"/>
    </location>
</feature>
<gene>
    <name evidence="2" type="ORF">P3W24_18680</name>
</gene>
<protein>
    <submittedName>
        <fullName evidence="2">Condensation domain-containing protein</fullName>
    </submittedName>
</protein>
<keyword evidence="3" id="KW-1185">Reference proteome</keyword>
<dbReference type="Proteomes" id="UP001528850">
    <property type="component" value="Unassembled WGS sequence"/>
</dbReference>
<dbReference type="PANTHER" id="PTHR45527">
    <property type="entry name" value="NONRIBOSOMAL PEPTIDE SYNTHETASE"/>
    <property type="match status" value="1"/>
</dbReference>
<accession>A0ABT6BK92</accession>
<dbReference type="PANTHER" id="PTHR45527:SF1">
    <property type="entry name" value="FATTY ACID SYNTHASE"/>
    <property type="match status" value="1"/>
</dbReference>
<dbReference type="Pfam" id="PF00668">
    <property type="entry name" value="Condensation"/>
    <property type="match status" value="1"/>
</dbReference>
<evidence type="ECO:0000313" key="3">
    <source>
        <dbReference type="Proteomes" id="UP001528850"/>
    </source>
</evidence>
<organism evidence="2 3">
    <name type="scientific">Luteibacter sahnii</name>
    <dbReference type="NCBI Taxonomy" id="3021977"/>
    <lineage>
        <taxon>Bacteria</taxon>
        <taxon>Pseudomonadati</taxon>
        <taxon>Pseudomonadota</taxon>
        <taxon>Gammaproteobacteria</taxon>
        <taxon>Lysobacterales</taxon>
        <taxon>Rhodanobacteraceae</taxon>
        <taxon>Luteibacter</taxon>
    </lineage>
</organism>
<dbReference type="SUPFAM" id="SSF52777">
    <property type="entry name" value="CoA-dependent acyltransferases"/>
    <property type="match status" value="1"/>
</dbReference>
<name>A0ABT6BK92_9GAMM</name>
<sequence length="169" mass="18092">LERVIDEVGRLMRGEGDALPKAEPFRTFIGRLEQDGTARRAAETYFSAELGDVDEPTAPFGVMDVRANGWQACEIRRTIAPSLGRRVRAAAVRHGVSAAAIYHLAWGRVLGACCGRDDVVYGTVLSGQQQDGESTALGMYINTLPLRVRLNLSASAALQATHAGLGALL</sequence>
<dbReference type="Gene3D" id="3.30.559.10">
    <property type="entry name" value="Chloramphenicol acetyltransferase-like domain"/>
    <property type="match status" value="1"/>
</dbReference>
<evidence type="ECO:0000313" key="2">
    <source>
        <dbReference type="EMBL" id="MDF4026997.1"/>
    </source>
</evidence>
<comment type="caution">
    <text evidence="2">The sequence shown here is derived from an EMBL/GenBank/DDBJ whole genome shotgun (WGS) entry which is preliminary data.</text>
</comment>
<dbReference type="EMBL" id="JARJJS010000049">
    <property type="protein sequence ID" value="MDF4026997.1"/>
    <property type="molecule type" value="Genomic_DNA"/>
</dbReference>
<evidence type="ECO:0000259" key="1">
    <source>
        <dbReference type="Pfam" id="PF00668"/>
    </source>
</evidence>
<dbReference type="InterPro" id="IPR001242">
    <property type="entry name" value="Condensation_dom"/>
</dbReference>
<feature type="domain" description="Condensation" evidence="1">
    <location>
        <begin position="17"/>
        <end position="152"/>
    </location>
</feature>